<gene>
    <name evidence="8" type="ORF">Ctob_012748</name>
</gene>
<dbReference type="SUPFAM" id="SSF56112">
    <property type="entry name" value="Protein kinase-like (PK-like)"/>
    <property type="match status" value="1"/>
</dbReference>
<keyword evidence="2" id="KW-0808">Transferase</keyword>
<accession>A0A0M0JZU0</accession>
<evidence type="ECO:0000256" key="1">
    <source>
        <dbReference type="ARBA" id="ARBA00022527"/>
    </source>
</evidence>
<organism evidence="8 9">
    <name type="scientific">Chrysochromulina tobinii</name>
    <dbReference type="NCBI Taxonomy" id="1460289"/>
    <lineage>
        <taxon>Eukaryota</taxon>
        <taxon>Haptista</taxon>
        <taxon>Haptophyta</taxon>
        <taxon>Prymnesiophyceae</taxon>
        <taxon>Prymnesiales</taxon>
        <taxon>Chrysochromulinaceae</taxon>
        <taxon>Chrysochromulina</taxon>
    </lineage>
</organism>
<dbReference type="Pfam" id="PF00069">
    <property type="entry name" value="Pkinase"/>
    <property type="match status" value="1"/>
</dbReference>
<dbReference type="InterPro" id="IPR000719">
    <property type="entry name" value="Prot_kinase_dom"/>
</dbReference>
<sequence>MHACGVAHLDLKPQNVLIHPPSGNLKLIDYGTAGFFEPGATDVALRLVEENGGTESYQGPERILDDYIEHGRRFGGREGFDGPAADIFSLGCLAFFLLRGKVPFDWEGARARSSSMALERYKAEQAGEENPWAGVLDPWMVLIARCKANDPFGKDEIVDEDDEEDEEDDERPPPSAAALEFVRRATRYEASQRPAAEDLATDSWLLIQDGVAPRVQVQQLRLSSLEAVLGELTLD</sequence>
<keyword evidence="5" id="KW-0067">ATP-binding</keyword>
<dbReference type="EMBL" id="JWZX01001918">
    <property type="protein sequence ID" value="KOO31852.1"/>
    <property type="molecule type" value="Genomic_DNA"/>
</dbReference>
<evidence type="ECO:0000313" key="8">
    <source>
        <dbReference type="EMBL" id="KOO31852.1"/>
    </source>
</evidence>
<dbReference type="SMART" id="SM00220">
    <property type="entry name" value="S_TKc"/>
    <property type="match status" value="1"/>
</dbReference>
<evidence type="ECO:0000256" key="6">
    <source>
        <dbReference type="SAM" id="MobiDB-lite"/>
    </source>
</evidence>
<proteinExistence type="predicted"/>
<dbReference type="InterPro" id="IPR050205">
    <property type="entry name" value="CDPK_Ser/Thr_kinases"/>
</dbReference>
<name>A0A0M0JZU0_9EUKA</name>
<keyword evidence="9" id="KW-1185">Reference proteome</keyword>
<dbReference type="OrthoDB" id="4062651at2759"/>
<evidence type="ECO:0000256" key="3">
    <source>
        <dbReference type="ARBA" id="ARBA00022741"/>
    </source>
</evidence>
<evidence type="ECO:0000256" key="5">
    <source>
        <dbReference type="ARBA" id="ARBA00022840"/>
    </source>
</evidence>
<dbReference type="GO" id="GO:0005524">
    <property type="term" value="F:ATP binding"/>
    <property type="evidence" value="ECO:0007669"/>
    <property type="project" value="UniProtKB-KW"/>
</dbReference>
<dbReference type="Gene3D" id="1.10.510.10">
    <property type="entry name" value="Transferase(Phosphotransferase) domain 1"/>
    <property type="match status" value="1"/>
</dbReference>
<feature type="compositionally biased region" description="Acidic residues" evidence="6">
    <location>
        <begin position="157"/>
        <end position="170"/>
    </location>
</feature>
<dbReference type="InterPro" id="IPR008271">
    <property type="entry name" value="Ser/Thr_kinase_AS"/>
</dbReference>
<evidence type="ECO:0000313" key="9">
    <source>
        <dbReference type="Proteomes" id="UP000037460"/>
    </source>
</evidence>
<dbReference type="PROSITE" id="PS00108">
    <property type="entry name" value="PROTEIN_KINASE_ST"/>
    <property type="match status" value="1"/>
</dbReference>
<dbReference type="InterPro" id="IPR011009">
    <property type="entry name" value="Kinase-like_dom_sf"/>
</dbReference>
<evidence type="ECO:0000256" key="2">
    <source>
        <dbReference type="ARBA" id="ARBA00022679"/>
    </source>
</evidence>
<dbReference type="PANTHER" id="PTHR24349">
    <property type="entry name" value="SERINE/THREONINE-PROTEIN KINASE"/>
    <property type="match status" value="1"/>
</dbReference>
<dbReference type="PROSITE" id="PS50011">
    <property type="entry name" value="PROTEIN_KINASE_DOM"/>
    <property type="match status" value="1"/>
</dbReference>
<keyword evidence="1" id="KW-0723">Serine/threonine-protein kinase</keyword>
<evidence type="ECO:0000256" key="4">
    <source>
        <dbReference type="ARBA" id="ARBA00022777"/>
    </source>
</evidence>
<feature type="region of interest" description="Disordered" evidence="6">
    <location>
        <begin position="153"/>
        <end position="177"/>
    </location>
</feature>
<reference evidence="9" key="1">
    <citation type="journal article" date="2015" name="PLoS Genet.">
        <title>Genome Sequence and Transcriptome Analyses of Chrysochromulina tobin: Metabolic Tools for Enhanced Algal Fitness in the Prominent Order Prymnesiales (Haptophyceae).</title>
        <authorList>
            <person name="Hovde B.T."/>
            <person name="Deodato C.R."/>
            <person name="Hunsperger H.M."/>
            <person name="Ryken S.A."/>
            <person name="Yost W."/>
            <person name="Jha R.K."/>
            <person name="Patterson J."/>
            <person name="Monnat R.J. Jr."/>
            <person name="Barlow S.B."/>
            <person name="Starkenburg S.R."/>
            <person name="Cattolico R.A."/>
        </authorList>
    </citation>
    <scope>NUCLEOTIDE SEQUENCE</scope>
    <source>
        <strain evidence="9">CCMP291</strain>
    </source>
</reference>
<keyword evidence="3" id="KW-0547">Nucleotide-binding</keyword>
<comment type="caution">
    <text evidence="8">The sequence shown here is derived from an EMBL/GenBank/DDBJ whole genome shotgun (WGS) entry which is preliminary data.</text>
</comment>
<protein>
    <submittedName>
        <fullName evidence="8">Serine threonine protein kinase</fullName>
    </submittedName>
</protein>
<evidence type="ECO:0000259" key="7">
    <source>
        <dbReference type="PROSITE" id="PS50011"/>
    </source>
</evidence>
<dbReference type="Proteomes" id="UP000037460">
    <property type="component" value="Unassembled WGS sequence"/>
</dbReference>
<dbReference type="AlphaFoldDB" id="A0A0M0JZU0"/>
<keyword evidence="4 8" id="KW-0418">Kinase</keyword>
<feature type="domain" description="Protein kinase" evidence="7">
    <location>
        <begin position="1"/>
        <end position="205"/>
    </location>
</feature>
<dbReference type="GO" id="GO:0004674">
    <property type="term" value="F:protein serine/threonine kinase activity"/>
    <property type="evidence" value="ECO:0007669"/>
    <property type="project" value="UniProtKB-KW"/>
</dbReference>